<evidence type="ECO:0000259" key="3">
    <source>
        <dbReference type="Pfam" id="PF02719"/>
    </source>
</evidence>
<dbReference type="Proteomes" id="UP000245667">
    <property type="component" value="Unassembled WGS sequence"/>
</dbReference>
<gene>
    <name evidence="4" type="ORF">HZY62_18885</name>
    <name evidence="5" type="ORF">LX92_03931</name>
</gene>
<dbReference type="AlphaFoldDB" id="A0A316EDT8"/>
<keyword evidence="2" id="KW-0472">Membrane</keyword>
<comment type="caution">
    <text evidence="5">The sequence shown here is derived from an EMBL/GenBank/DDBJ whole genome shotgun (WGS) entry which is preliminary data.</text>
</comment>
<dbReference type="CDD" id="cd05237">
    <property type="entry name" value="UDP_invert_4-6DH_SDR_e"/>
    <property type="match status" value="1"/>
</dbReference>
<reference evidence="4 7" key="2">
    <citation type="submission" date="2020-07" db="EMBL/GenBank/DDBJ databases">
        <title>The draft genome sequence of Maribacter polysiphoniae KCTC 22021.</title>
        <authorList>
            <person name="Mu L."/>
        </authorList>
    </citation>
    <scope>NUCLEOTIDE SEQUENCE [LARGE SCALE GENOMIC DNA]</scope>
    <source>
        <strain evidence="4 7">KCTC 22021</strain>
    </source>
</reference>
<dbReference type="Pfam" id="PF13727">
    <property type="entry name" value="CoA_binding_3"/>
    <property type="match status" value="1"/>
</dbReference>
<keyword evidence="2" id="KW-1133">Transmembrane helix</keyword>
<keyword evidence="7" id="KW-1185">Reference proteome</keyword>
<dbReference type="Proteomes" id="UP000651837">
    <property type="component" value="Unassembled WGS sequence"/>
</dbReference>
<comment type="similarity">
    <text evidence="1">Belongs to the polysaccharide synthase family.</text>
</comment>
<evidence type="ECO:0000313" key="5">
    <source>
        <dbReference type="EMBL" id="PWK21130.1"/>
    </source>
</evidence>
<feature type="transmembrane region" description="Helical" evidence="2">
    <location>
        <begin position="115"/>
        <end position="138"/>
    </location>
</feature>
<evidence type="ECO:0000256" key="2">
    <source>
        <dbReference type="SAM" id="Phobius"/>
    </source>
</evidence>
<dbReference type="OrthoDB" id="9803111at2"/>
<dbReference type="Gene3D" id="3.40.50.720">
    <property type="entry name" value="NAD(P)-binding Rossmann-like Domain"/>
    <property type="match status" value="2"/>
</dbReference>
<feature type="transmembrane region" description="Helical" evidence="2">
    <location>
        <begin position="83"/>
        <end position="103"/>
    </location>
</feature>
<keyword evidence="2" id="KW-0812">Transmembrane</keyword>
<dbReference type="PANTHER" id="PTHR43318:SF1">
    <property type="entry name" value="POLYSACCHARIDE BIOSYNTHESIS PROTEIN EPSC-RELATED"/>
    <property type="match status" value="1"/>
</dbReference>
<organism evidence="5 6">
    <name type="scientific">Maribacter polysiphoniae</name>
    <dbReference type="NCBI Taxonomy" id="429344"/>
    <lineage>
        <taxon>Bacteria</taxon>
        <taxon>Pseudomonadati</taxon>
        <taxon>Bacteroidota</taxon>
        <taxon>Flavobacteriia</taxon>
        <taxon>Flavobacteriales</taxon>
        <taxon>Flavobacteriaceae</taxon>
        <taxon>Maribacter</taxon>
    </lineage>
</organism>
<dbReference type="EMBL" id="QGGQ01000013">
    <property type="protein sequence ID" value="PWK21130.1"/>
    <property type="molecule type" value="Genomic_DNA"/>
</dbReference>
<protein>
    <submittedName>
        <fullName evidence="5">FlaA1/EpsC-like NDP-sugar epimerase</fullName>
    </submittedName>
    <submittedName>
        <fullName evidence="4">Polysaccharide biosynthesis protein</fullName>
    </submittedName>
</protein>
<dbReference type="RefSeq" id="WP_109654214.1">
    <property type="nucleotide sequence ID" value="NZ_JACWLN010000012.1"/>
</dbReference>
<accession>A0A316EDT8</accession>
<dbReference type="InterPro" id="IPR051203">
    <property type="entry name" value="Polysaccharide_Synthase-Rel"/>
</dbReference>
<sequence length="644" mass="72414">MIQNYLVNSVQRYASKWLVLAIDLVVVALSFLLSYFIRFNLTFDFDVNKLLVQLPVVVAIALISFLIIGSYKGVVRHTGVRDVYNLFNAICLSSIIAIFLIIGNRQFELVDNFTIPLSIIIIHSLISFVALTASRYIFKSLYASLSNEFKSSKKILIYGAGQSGILTYDAITNHAKSNTKVVGYIDNDINKIGKVINGVCVYGPEVLTESFILKKDISEVVFCIQKIEAQRLKELVEGLVDFPVVVKIVPPVEDWINGELKASQIKQIQIEDLLNRPPIDIINSKISNEVKDKVILVSGGAGSIGSEIVRQLCKYKYKSLIIVDQAESALYDLQQELKQSGYVNYMPIVADIRDKNRMNNIFQEYKPNLVFHAAAYKHVPLMEYNSYEAIKINIAGTKAIVDLSLVHNIDKFVFVSTDKAVNPTNVMGATKRIAEMYISCMQQQRKTKFITTRFGNVLGSNGSVIPLFKKQIENGGPLTVTHKDITRYFMTIPEASQLVLEAGAMGEGGEIFIFDMGESVKIFDLAKNMIKLSGLRYPEDIDIKVTGLRPGEKLYEELLANGENTIPTYHKKIMIGKVRELDYNFVRTKIDELCVNNMFFNGNTVKLMKEIVPEYISNNSDLCKHDKTKAEKEPSKSNLKVLHS</sequence>
<proteinExistence type="inferred from homology"/>
<reference evidence="5 6" key="1">
    <citation type="submission" date="2018-05" db="EMBL/GenBank/DDBJ databases">
        <title>Genomic Encyclopedia of Archaeal and Bacterial Type Strains, Phase II (KMG-II): from individual species to whole genera.</title>
        <authorList>
            <person name="Goeker M."/>
        </authorList>
    </citation>
    <scope>NUCLEOTIDE SEQUENCE [LARGE SCALE GENOMIC DNA]</scope>
    <source>
        <strain evidence="5 6">DSM 23514</strain>
    </source>
</reference>
<feature type="domain" description="Polysaccharide biosynthesis protein CapD-like" evidence="3">
    <location>
        <begin position="295"/>
        <end position="576"/>
    </location>
</feature>
<dbReference type="InterPro" id="IPR036291">
    <property type="entry name" value="NAD(P)-bd_dom_sf"/>
</dbReference>
<dbReference type="EMBL" id="JACWLN010000012">
    <property type="protein sequence ID" value="MBD1262670.1"/>
    <property type="molecule type" value="Genomic_DNA"/>
</dbReference>
<dbReference type="InterPro" id="IPR003869">
    <property type="entry name" value="Polysac_CapD-like"/>
</dbReference>
<evidence type="ECO:0000256" key="1">
    <source>
        <dbReference type="ARBA" id="ARBA00007430"/>
    </source>
</evidence>
<evidence type="ECO:0000313" key="6">
    <source>
        <dbReference type="Proteomes" id="UP000245667"/>
    </source>
</evidence>
<dbReference type="PANTHER" id="PTHR43318">
    <property type="entry name" value="UDP-N-ACETYLGLUCOSAMINE 4,6-DEHYDRATASE"/>
    <property type="match status" value="1"/>
</dbReference>
<evidence type="ECO:0000313" key="7">
    <source>
        <dbReference type="Proteomes" id="UP000651837"/>
    </source>
</evidence>
<dbReference type="SUPFAM" id="SSF51735">
    <property type="entry name" value="NAD(P)-binding Rossmann-fold domains"/>
    <property type="match status" value="2"/>
</dbReference>
<evidence type="ECO:0000313" key="4">
    <source>
        <dbReference type="EMBL" id="MBD1262670.1"/>
    </source>
</evidence>
<feature type="transmembrane region" description="Helical" evidence="2">
    <location>
        <begin position="50"/>
        <end position="71"/>
    </location>
</feature>
<name>A0A316EDT8_9FLAO</name>
<dbReference type="Pfam" id="PF02719">
    <property type="entry name" value="Polysacc_synt_2"/>
    <property type="match status" value="1"/>
</dbReference>
<feature type="transmembrane region" description="Helical" evidence="2">
    <location>
        <begin position="17"/>
        <end position="38"/>
    </location>
</feature>